<gene>
    <name evidence="1" type="ORF">PHPALM_27506</name>
</gene>
<sequence>REGCNAIESDQHLFFDCTLALGLWRHVLDIVRMLFKHKPTWLDIALAREMHVRDEWTDHEVIVADVWHVLRSVTLHFVWSDRNRCLFDGRQPTPTLAALQVILMTFAAHIRYFLRRLYTPDEQDQLREVLKRLATQSTFGDFVDRHPGVTSVREAA</sequence>
<dbReference type="EMBL" id="NCKW01015131">
    <property type="protein sequence ID" value="POM63220.1"/>
    <property type="molecule type" value="Genomic_DNA"/>
</dbReference>
<accession>A0A2P4XCF8</accession>
<reference evidence="1 2" key="1">
    <citation type="journal article" date="2017" name="Genome Biol. Evol.">
        <title>Phytophthora megakarya and P. palmivora, closely related causal agents of cacao black pod rot, underwent increases in genome sizes and gene numbers by different mechanisms.</title>
        <authorList>
            <person name="Ali S.S."/>
            <person name="Shao J."/>
            <person name="Lary D.J."/>
            <person name="Kronmiller B."/>
            <person name="Shen D."/>
            <person name="Strem M.D."/>
            <person name="Amoako-Attah I."/>
            <person name="Akrofi A.Y."/>
            <person name="Begoude B.A."/>
            <person name="Ten Hoopen G.M."/>
            <person name="Coulibaly K."/>
            <person name="Kebe B.I."/>
            <person name="Melnick R.L."/>
            <person name="Guiltinan M.J."/>
            <person name="Tyler B.M."/>
            <person name="Meinhardt L.W."/>
            <person name="Bailey B.A."/>
        </authorList>
    </citation>
    <scope>NUCLEOTIDE SEQUENCE [LARGE SCALE GENOMIC DNA]</scope>
    <source>
        <strain evidence="2">sbr112.9</strain>
    </source>
</reference>
<keyword evidence="2" id="KW-1185">Reference proteome</keyword>
<dbReference type="AlphaFoldDB" id="A0A2P4XCF8"/>
<evidence type="ECO:0000313" key="2">
    <source>
        <dbReference type="Proteomes" id="UP000237271"/>
    </source>
</evidence>
<organism evidence="1 2">
    <name type="scientific">Phytophthora palmivora</name>
    <dbReference type="NCBI Taxonomy" id="4796"/>
    <lineage>
        <taxon>Eukaryota</taxon>
        <taxon>Sar</taxon>
        <taxon>Stramenopiles</taxon>
        <taxon>Oomycota</taxon>
        <taxon>Peronosporomycetes</taxon>
        <taxon>Peronosporales</taxon>
        <taxon>Peronosporaceae</taxon>
        <taxon>Phytophthora</taxon>
    </lineage>
</organism>
<evidence type="ECO:0000313" key="1">
    <source>
        <dbReference type="EMBL" id="POM63220.1"/>
    </source>
</evidence>
<proteinExistence type="predicted"/>
<dbReference type="OrthoDB" id="165842at2759"/>
<protein>
    <recommendedName>
        <fullName evidence="3">Reverse transcriptase zinc-binding domain-containing protein</fullName>
    </recommendedName>
</protein>
<dbReference type="Proteomes" id="UP000237271">
    <property type="component" value="Unassembled WGS sequence"/>
</dbReference>
<comment type="caution">
    <text evidence="1">The sequence shown here is derived from an EMBL/GenBank/DDBJ whole genome shotgun (WGS) entry which is preliminary data.</text>
</comment>
<evidence type="ECO:0008006" key="3">
    <source>
        <dbReference type="Google" id="ProtNLM"/>
    </source>
</evidence>
<feature type="non-terminal residue" evidence="1">
    <location>
        <position position="1"/>
    </location>
</feature>
<name>A0A2P4XCF8_9STRA</name>